<evidence type="ECO:0000313" key="3">
    <source>
        <dbReference type="Proteomes" id="UP000499080"/>
    </source>
</evidence>
<protein>
    <recommendedName>
        <fullName evidence="1">Integrase zinc-binding domain-containing protein</fullName>
    </recommendedName>
</protein>
<dbReference type="Proteomes" id="UP000499080">
    <property type="component" value="Unassembled WGS sequence"/>
</dbReference>
<feature type="domain" description="Integrase zinc-binding" evidence="1">
    <location>
        <begin position="2"/>
        <end position="29"/>
    </location>
</feature>
<dbReference type="GO" id="GO:0003676">
    <property type="term" value="F:nucleic acid binding"/>
    <property type="evidence" value="ECO:0007669"/>
    <property type="project" value="InterPro"/>
</dbReference>
<reference evidence="2 3" key="1">
    <citation type="journal article" date="2019" name="Sci. Rep.">
        <title>Orb-weaving spider Araneus ventricosus genome elucidates the spidroin gene catalogue.</title>
        <authorList>
            <person name="Kono N."/>
            <person name="Nakamura H."/>
            <person name="Ohtoshi R."/>
            <person name="Moran D.A.P."/>
            <person name="Shinohara A."/>
            <person name="Yoshida Y."/>
            <person name="Fujiwara M."/>
            <person name="Mori M."/>
            <person name="Tomita M."/>
            <person name="Arakawa K."/>
        </authorList>
    </citation>
    <scope>NUCLEOTIDE SEQUENCE [LARGE SCALE GENOMIC DNA]</scope>
</reference>
<dbReference type="Gene3D" id="3.30.420.10">
    <property type="entry name" value="Ribonuclease H-like superfamily/Ribonuclease H"/>
    <property type="match status" value="1"/>
</dbReference>
<sequence>MTEKFLWPDMKKQVREWEKTCIRCQKCKVNRHTKSKFGEYQMPDARLSVVYIDLIDPLPPSEGMEYCLTCIDRLSSWMEIARRNSRDSR</sequence>
<dbReference type="EMBL" id="BGPR01002580">
    <property type="protein sequence ID" value="GBM75829.1"/>
    <property type="molecule type" value="Genomic_DNA"/>
</dbReference>
<dbReference type="InterPro" id="IPR041588">
    <property type="entry name" value="Integrase_H2C2"/>
</dbReference>
<dbReference type="Pfam" id="PF17921">
    <property type="entry name" value="Integrase_H2C2"/>
    <property type="match status" value="1"/>
</dbReference>
<evidence type="ECO:0000259" key="1">
    <source>
        <dbReference type="Pfam" id="PF17921"/>
    </source>
</evidence>
<gene>
    <name evidence="2" type="ORF">AVEN_8435_1</name>
</gene>
<keyword evidence="3" id="KW-1185">Reference proteome</keyword>
<accession>A0A4Y2IEX5</accession>
<dbReference type="InterPro" id="IPR036397">
    <property type="entry name" value="RNaseH_sf"/>
</dbReference>
<comment type="caution">
    <text evidence="2">The sequence shown here is derived from an EMBL/GenBank/DDBJ whole genome shotgun (WGS) entry which is preliminary data.</text>
</comment>
<dbReference type="OrthoDB" id="6431426at2759"/>
<organism evidence="2 3">
    <name type="scientific">Araneus ventricosus</name>
    <name type="common">Orbweaver spider</name>
    <name type="synonym">Epeira ventricosa</name>
    <dbReference type="NCBI Taxonomy" id="182803"/>
    <lineage>
        <taxon>Eukaryota</taxon>
        <taxon>Metazoa</taxon>
        <taxon>Ecdysozoa</taxon>
        <taxon>Arthropoda</taxon>
        <taxon>Chelicerata</taxon>
        <taxon>Arachnida</taxon>
        <taxon>Araneae</taxon>
        <taxon>Araneomorphae</taxon>
        <taxon>Entelegynae</taxon>
        <taxon>Araneoidea</taxon>
        <taxon>Araneidae</taxon>
        <taxon>Araneus</taxon>
    </lineage>
</organism>
<name>A0A4Y2IEX5_ARAVE</name>
<dbReference type="InterPro" id="IPR052160">
    <property type="entry name" value="Gypsy_RT_Integrase-like"/>
</dbReference>
<evidence type="ECO:0000313" key="2">
    <source>
        <dbReference type="EMBL" id="GBM75829.1"/>
    </source>
</evidence>
<dbReference type="AlphaFoldDB" id="A0A4Y2IEX5"/>
<dbReference type="PANTHER" id="PTHR47266">
    <property type="entry name" value="ENDONUCLEASE-RELATED"/>
    <property type="match status" value="1"/>
</dbReference>
<proteinExistence type="predicted"/>